<name>A0A1D9P9C1_9FLAO</name>
<dbReference type="OrthoDB" id="9779761at2"/>
<evidence type="ECO:0000313" key="2">
    <source>
        <dbReference type="EMBL" id="AOZ99156.1"/>
    </source>
</evidence>
<proteinExistence type="predicted"/>
<keyword evidence="3" id="KW-1185">Reference proteome</keyword>
<gene>
    <name evidence="2" type="ORF">BIW12_06715</name>
</gene>
<dbReference type="Gene3D" id="1.10.30.50">
    <property type="match status" value="1"/>
</dbReference>
<dbReference type="GO" id="GO:0003676">
    <property type="term" value="F:nucleic acid binding"/>
    <property type="evidence" value="ECO:0007669"/>
    <property type="project" value="InterPro"/>
</dbReference>
<dbReference type="STRING" id="1306519.BIW12_06715"/>
<dbReference type="KEGG" id="fcm:BIW12_06715"/>
<dbReference type="RefSeq" id="WP_071184399.1">
    <property type="nucleotide sequence ID" value="NZ_CP017774.1"/>
</dbReference>
<dbReference type="InterPro" id="IPR003615">
    <property type="entry name" value="HNH_nuc"/>
</dbReference>
<reference evidence="2 3" key="1">
    <citation type="submission" date="2016-10" db="EMBL/GenBank/DDBJ databases">
        <title>Complete Genome Sequence of Flavobacterium sp. PK15.</title>
        <authorList>
            <person name="Ekwe A."/>
            <person name="Kim S.B."/>
        </authorList>
    </citation>
    <scope>NUCLEOTIDE SEQUENCE [LARGE SCALE GENOMIC DNA]</scope>
    <source>
        <strain evidence="2 3">PK15</strain>
    </source>
</reference>
<dbReference type="GO" id="GO:0008270">
    <property type="term" value="F:zinc ion binding"/>
    <property type="evidence" value="ECO:0007669"/>
    <property type="project" value="InterPro"/>
</dbReference>
<protein>
    <recommendedName>
        <fullName evidence="1">HNH domain-containing protein</fullName>
    </recommendedName>
</protein>
<dbReference type="Proteomes" id="UP000178198">
    <property type="component" value="Chromosome"/>
</dbReference>
<dbReference type="EMBL" id="CP017774">
    <property type="protein sequence ID" value="AOZ99156.1"/>
    <property type="molecule type" value="Genomic_DNA"/>
</dbReference>
<organism evidence="2 3">
    <name type="scientific">Flavobacterium commune</name>
    <dbReference type="NCBI Taxonomy" id="1306519"/>
    <lineage>
        <taxon>Bacteria</taxon>
        <taxon>Pseudomonadati</taxon>
        <taxon>Bacteroidota</taxon>
        <taxon>Flavobacteriia</taxon>
        <taxon>Flavobacteriales</taxon>
        <taxon>Flavobacteriaceae</taxon>
        <taxon>Flavobacterium</taxon>
    </lineage>
</organism>
<dbReference type="AlphaFoldDB" id="A0A1D9P9C1"/>
<dbReference type="InterPro" id="IPR002711">
    <property type="entry name" value="HNH"/>
</dbReference>
<evidence type="ECO:0000313" key="3">
    <source>
        <dbReference type="Proteomes" id="UP000178198"/>
    </source>
</evidence>
<sequence>MKEWIISANAEMYDHTSSFEHFGYIDWRQGLTKFEIGDIIYIYSTRPTSAIQYKCIIEKINLSKHNIRDDKNYWKNFEEYQKSINGTFMRLRLMDQISNEKLKLENLKLNGLKAAPQGPVKIKPELSIYINKNFTDNEQIEYFPDLLNEEHIEYEGLKKQITVNKYERSSIARKKCIDFHGLNCFVCDINFLETYGEIGKDFIHVHHVIPISQIGIEYKVDYKNDLIPVCPNCHSMLHRKFNGKEPSVFELKKMIKQ</sequence>
<dbReference type="GO" id="GO:0004519">
    <property type="term" value="F:endonuclease activity"/>
    <property type="evidence" value="ECO:0007669"/>
    <property type="project" value="InterPro"/>
</dbReference>
<evidence type="ECO:0000259" key="1">
    <source>
        <dbReference type="Pfam" id="PF01844"/>
    </source>
</evidence>
<dbReference type="CDD" id="cd00085">
    <property type="entry name" value="HNHc"/>
    <property type="match status" value="1"/>
</dbReference>
<accession>A0A1D9P9C1</accession>
<feature type="domain" description="HNH" evidence="1">
    <location>
        <begin position="184"/>
        <end position="239"/>
    </location>
</feature>
<dbReference type="Pfam" id="PF01844">
    <property type="entry name" value="HNH"/>
    <property type="match status" value="1"/>
</dbReference>